<organism evidence="1 2">
    <name type="scientific">Acetobacter orientalis</name>
    <dbReference type="NCBI Taxonomy" id="146474"/>
    <lineage>
        <taxon>Bacteria</taxon>
        <taxon>Pseudomonadati</taxon>
        <taxon>Pseudomonadota</taxon>
        <taxon>Alphaproteobacteria</taxon>
        <taxon>Acetobacterales</taxon>
        <taxon>Acetobacteraceae</taxon>
        <taxon>Acetobacter</taxon>
    </lineage>
</organism>
<reference evidence="1 2" key="1">
    <citation type="submission" date="2018-02" db="EMBL/GenBank/DDBJ databases">
        <title>Acetobacter orientalis genome.</title>
        <authorList>
            <person name="Nakashima N."/>
            <person name="Tamura T."/>
        </authorList>
    </citation>
    <scope>NUCLEOTIDE SEQUENCE [LARGE SCALE GENOMIC DNA]</scope>
    <source>
        <strain evidence="1 2">FAN1</strain>
    </source>
</reference>
<evidence type="ECO:0000313" key="2">
    <source>
        <dbReference type="Proteomes" id="UP000270034"/>
    </source>
</evidence>
<accession>A0A2Z5ZKC1</accession>
<evidence type="ECO:0000313" key="1">
    <source>
        <dbReference type="EMBL" id="BBC80779.1"/>
    </source>
</evidence>
<gene>
    <name evidence="1" type="ORF">AcetOrient_orf03674</name>
</gene>
<sequence>MPSGVCAFSKSKTGQGFLCPCKTTLHKEGVKIFVFKKNNKKQQALLHACCRVLLRTVRQYPQY</sequence>
<name>A0A2Z5ZKC1_9PROT</name>
<dbReference type="KEGG" id="aot:AcetOri_orf03674"/>
<proteinExistence type="predicted"/>
<protein>
    <submittedName>
        <fullName evidence="1">Retinol dehydrogenase</fullName>
    </submittedName>
</protein>
<dbReference type="EMBL" id="AP018515">
    <property type="protein sequence ID" value="BBC80779.1"/>
    <property type="molecule type" value="Genomic_DNA"/>
</dbReference>
<dbReference type="Proteomes" id="UP000270034">
    <property type="component" value="Chromosome"/>
</dbReference>
<dbReference type="AlphaFoldDB" id="A0A2Z5ZKC1"/>